<dbReference type="KEGG" id="phl:KKY_2058"/>
<feature type="transmembrane region" description="Helical" evidence="1">
    <location>
        <begin position="26"/>
        <end position="45"/>
    </location>
</feature>
<dbReference type="Proteomes" id="UP000008850">
    <property type="component" value="Chromosome"/>
</dbReference>
<keyword evidence="1" id="KW-0812">Transmembrane</keyword>
<dbReference type="RefSeq" id="WP_014131217.1">
    <property type="nucleotide sequence ID" value="NC_016078.1"/>
</dbReference>
<name>G4RG54_PELHB</name>
<evidence type="ECO:0000256" key="1">
    <source>
        <dbReference type="SAM" id="Phobius"/>
    </source>
</evidence>
<organism evidence="2 3">
    <name type="scientific">Pelagibacterium halotolerans (strain DSM 22347 / JCM 15775 / CGMCC 1.7692 / B2)</name>
    <dbReference type="NCBI Taxonomy" id="1082931"/>
    <lineage>
        <taxon>Bacteria</taxon>
        <taxon>Pseudomonadati</taxon>
        <taxon>Pseudomonadota</taxon>
        <taxon>Alphaproteobacteria</taxon>
        <taxon>Hyphomicrobiales</taxon>
        <taxon>Devosiaceae</taxon>
        <taxon>Pelagibacterium</taxon>
    </lineage>
</organism>
<evidence type="ECO:0000313" key="2">
    <source>
        <dbReference type="EMBL" id="AEQ52068.1"/>
    </source>
</evidence>
<sequence length="72" mass="7500">MSFPGFARRPARSASSAPIRGYNRRGFAIGWLAIIGLAVAGYMFASSQLSPSSAHLRLANIAGTVHTVIAPG</sequence>
<accession>G4RG54</accession>
<proteinExistence type="predicted"/>
<evidence type="ECO:0000313" key="3">
    <source>
        <dbReference type="Proteomes" id="UP000008850"/>
    </source>
</evidence>
<dbReference type="HOGENOM" id="CLU_2718745_0_0_5"/>
<protein>
    <submittedName>
        <fullName evidence="2">Uncharacterized protein</fullName>
    </submittedName>
</protein>
<reference evidence="2 3" key="1">
    <citation type="journal article" date="2012" name="J. Bacteriol.">
        <title>Complete genome sequence of Pelagibacterium halotolerans B2T.</title>
        <authorList>
            <person name="Huo Y.Y."/>
            <person name="Cheng H."/>
            <person name="Han X.F."/>
            <person name="Jiang X.W."/>
            <person name="Sun C."/>
            <person name="Zhang X.Q."/>
            <person name="Zhu X.F."/>
            <person name="Liu Y.F."/>
            <person name="Li P.F."/>
            <person name="Ni P.X."/>
            <person name="Wu M."/>
        </authorList>
    </citation>
    <scope>NUCLEOTIDE SEQUENCE [LARGE SCALE GENOMIC DNA]</scope>
    <source>
        <strain evidence="3">DSM 22347 / JCM 15775 / CGMCC 1.7692 / B2</strain>
    </source>
</reference>
<dbReference type="EMBL" id="CP003075">
    <property type="protein sequence ID" value="AEQ52068.1"/>
    <property type="molecule type" value="Genomic_DNA"/>
</dbReference>
<keyword evidence="1" id="KW-1133">Transmembrane helix</keyword>
<keyword evidence="1" id="KW-0472">Membrane</keyword>
<dbReference type="AlphaFoldDB" id="G4RG54"/>
<gene>
    <name evidence="2" type="ordered locus">KKY_2058</name>
</gene>
<keyword evidence="3" id="KW-1185">Reference proteome</keyword>